<protein>
    <recommendedName>
        <fullName evidence="1">WGR domain-containing protein</fullName>
    </recommendedName>
</protein>
<dbReference type="PROSITE" id="PS51977">
    <property type="entry name" value="WGR"/>
    <property type="match status" value="1"/>
</dbReference>
<dbReference type="InterPro" id="IPR011030">
    <property type="entry name" value="Lipovitellin_superhlx_dom"/>
</dbReference>
<dbReference type="CDD" id="cd07998">
    <property type="entry name" value="WGR_DNA_ligase"/>
    <property type="match status" value="1"/>
</dbReference>
<proteinExistence type="predicted"/>
<dbReference type="Proteomes" id="UP000318815">
    <property type="component" value="Unassembled WGS sequence"/>
</dbReference>
<gene>
    <name evidence="2" type="ORF">FEF09_27655</name>
</gene>
<keyword evidence="3" id="KW-1185">Reference proteome</keyword>
<accession>A0A5C6LJG3</accession>
<sequence>MRFIKQTKLFFREGNSDKTYEIDLCEVGPGQYVVNFRYGKRGSALKEGSKTVNPVDLPAATAIYDALEKEKRSKGYAAEQDAGPVAEFVAPDTSQVTDPVQVAILKRLEYALKRNSRFKTEWKTSRVIWKAGELRLKEAAPFITKLIERESAMQRYSSLWALGRCGSEADTGTLKAYAENSTYPYYQRQIAVHALILLLPEAGRKEYIAQFEKGLDPEVQEAIKSGSKANLLREINQRVKVLVQPAYPILEELYVVSITNPLVREVLLQYVKELPFKRNYFQHVRHLFKQAELRDDHELVALLGVRFEWEEDNKSDPYARNSSRAYTKTTRAYLRRRVLRRVKQMGKRNDMQYVRLATALLLQYDADRHNKPEYSTSAFVWNSNSRSYSTVSTEFPKNAGAVFLYYILQGNNKALTLNTSKTIWYRTPAPEGTTQAPMPEQSRKGENLLQKVASLFRGRKQADVQPTVSAEQVVKTTPETESEVPFLHLWRQLPQAFIQLLIKGRMEEVHDFALHQLLQHPDYNTLKERMDGNVIRALLGNPFRLPQDYGLQLAREKFNINAPDLAIIMALLNAISEEARQQGIEWAGARPDVCLADVWFIQELIFSKHKDVRDFAVQLLPKATLSEEQQRKLIINTIGFLAGMPDLDQATNDIITEGCRILEQFFGAALIQLDFGLIEQLLQASSPATQAFAARLLLLKKQQFKLDHINDSLLLRLLENTYQPVRAAGVDILSSISDEELVKRQGLLLYGCTAPYTDVRNAIRPLIKRIAEREAPLAIWLVNELVPLLMRKETSEGLHEDLALVLSNELVSHLQDIDQATALRLLYSNYRPAQAFGVLVLDKYIPAEGLTIKQVIAAGNHELQAVREWCWRFFNQHVARIKYERDAAVALLDATWEDTRNFAAEYFRTQFQAEDWSPESLVAIADSVNPLVQAFGRELLTRFFRAEDGTVYLMKLSQHPGVTMQLFATNYLENYAKDNLAYLKELEHYFRSVLSRVNKARVAKERIFNFLEKESVKTAEAAEYIGSIIADISATVAIGDKARCISIMRNIHQSYPDVLLPVRFSEIPMKHF</sequence>
<dbReference type="AlphaFoldDB" id="A0A5C6LJG3"/>
<dbReference type="RefSeq" id="WP_146308098.1">
    <property type="nucleotide sequence ID" value="NZ_VOHS01000060.1"/>
</dbReference>
<dbReference type="SUPFAM" id="SSF48371">
    <property type="entry name" value="ARM repeat"/>
    <property type="match status" value="1"/>
</dbReference>
<comment type="caution">
    <text evidence="2">The sequence shown here is derived from an EMBL/GenBank/DDBJ whole genome shotgun (WGS) entry which is preliminary data.</text>
</comment>
<name>A0A5C6LJG3_9BACT</name>
<dbReference type="InterPro" id="IPR016024">
    <property type="entry name" value="ARM-type_fold"/>
</dbReference>
<evidence type="ECO:0000259" key="1">
    <source>
        <dbReference type="PROSITE" id="PS51977"/>
    </source>
</evidence>
<evidence type="ECO:0000313" key="2">
    <source>
        <dbReference type="EMBL" id="TWV93023.1"/>
    </source>
</evidence>
<reference evidence="2 3" key="1">
    <citation type="submission" date="2019-08" db="EMBL/GenBank/DDBJ databases">
        <title>Whole genome sequencing of chitin degrading bacteria Chitinophaga pinensis YS16.</title>
        <authorList>
            <person name="Singh R.P."/>
            <person name="Manchanda G."/>
            <person name="Maurya I.K."/>
            <person name="Joshi N.K."/>
            <person name="Srivastava A.K."/>
        </authorList>
    </citation>
    <scope>NUCLEOTIDE SEQUENCE [LARGE SCALE GENOMIC DNA]</scope>
    <source>
        <strain evidence="2 3">YS-16</strain>
    </source>
</reference>
<organism evidence="2 3">
    <name type="scientific">Chitinophaga pinensis</name>
    <dbReference type="NCBI Taxonomy" id="79329"/>
    <lineage>
        <taxon>Bacteria</taxon>
        <taxon>Pseudomonadati</taxon>
        <taxon>Bacteroidota</taxon>
        <taxon>Chitinophagia</taxon>
        <taxon>Chitinophagales</taxon>
        <taxon>Chitinophagaceae</taxon>
        <taxon>Chitinophaga</taxon>
    </lineage>
</organism>
<dbReference type="InterPro" id="IPR008893">
    <property type="entry name" value="WGR_domain"/>
</dbReference>
<dbReference type="Gene3D" id="2.20.140.10">
    <property type="entry name" value="WGR domain"/>
    <property type="match status" value="1"/>
</dbReference>
<dbReference type="SUPFAM" id="SSF48431">
    <property type="entry name" value="Lipovitellin-phosvitin complex, superhelical domain"/>
    <property type="match status" value="1"/>
</dbReference>
<feature type="domain" description="WGR" evidence="1">
    <location>
        <begin position="1"/>
        <end position="89"/>
    </location>
</feature>
<evidence type="ECO:0000313" key="3">
    <source>
        <dbReference type="Proteomes" id="UP000318815"/>
    </source>
</evidence>
<dbReference type="EMBL" id="VOHS01000060">
    <property type="protein sequence ID" value="TWV93023.1"/>
    <property type="molecule type" value="Genomic_DNA"/>
</dbReference>
<dbReference type="OrthoDB" id="435394at2"/>